<dbReference type="PRINTS" id="PR00633">
    <property type="entry name" value="RCCNDNSATION"/>
</dbReference>
<comment type="caution">
    <text evidence="4">The sequence shown here is derived from an EMBL/GenBank/DDBJ whole genome shotgun (WGS) entry which is preliminary data.</text>
</comment>
<gene>
    <name evidence="4" type="ORF">EHQ52_10920</name>
</gene>
<dbReference type="EMBL" id="RQFY01000004">
    <property type="protein sequence ID" value="TGL34987.1"/>
    <property type="molecule type" value="Genomic_DNA"/>
</dbReference>
<feature type="chain" id="PRO_5020867584" evidence="2">
    <location>
        <begin position="22"/>
        <end position="496"/>
    </location>
</feature>
<dbReference type="AlphaFoldDB" id="A0A4R9J865"/>
<dbReference type="OrthoDB" id="27389at2"/>
<keyword evidence="5" id="KW-1185">Reference proteome</keyword>
<protein>
    <submittedName>
        <fullName evidence="4">Chromosome condensation regulator</fullName>
    </submittedName>
</protein>
<dbReference type="PANTHER" id="PTHR22870">
    <property type="entry name" value="REGULATOR OF CHROMOSOME CONDENSATION"/>
    <property type="match status" value="1"/>
</dbReference>
<organism evidence="4 5">
    <name type="scientific">Leptospira koniambonensis</name>
    <dbReference type="NCBI Taxonomy" id="2484950"/>
    <lineage>
        <taxon>Bacteria</taxon>
        <taxon>Pseudomonadati</taxon>
        <taxon>Spirochaetota</taxon>
        <taxon>Spirochaetia</taxon>
        <taxon>Leptospirales</taxon>
        <taxon>Leptospiraceae</taxon>
        <taxon>Leptospira</taxon>
    </lineage>
</organism>
<keyword evidence="1" id="KW-0677">Repeat</keyword>
<evidence type="ECO:0000256" key="2">
    <source>
        <dbReference type="SAM" id="SignalP"/>
    </source>
</evidence>
<dbReference type="InterPro" id="IPR000408">
    <property type="entry name" value="Reg_chr_condens"/>
</dbReference>
<dbReference type="PANTHER" id="PTHR22870:SF408">
    <property type="entry name" value="OS09G0560450 PROTEIN"/>
    <property type="match status" value="1"/>
</dbReference>
<dbReference type="RefSeq" id="WP_135615204.1">
    <property type="nucleotide sequence ID" value="NZ_RQFY01000004.1"/>
</dbReference>
<dbReference type="InterPro" id="IPR009091">
    <property type="entry name" value="RCC1/BLIP-II"/>
</dbReference>
<evidence type="ECO:0000313" key="4">
    <source>
        <dbReference type="EMBL" id="TGL34987.1"/>
    </source>
</evidence>
<dbReference type="InterPro" id="IPR051210">
    <property type="entry name" value="Ub_ligase/GEF_domain"/>
</dbReference>
<feature type="signal peptide" evidence="2">
    <location>
        <begin position="1"/>
        <end position="21"/>
    </location>
</feature>
<keyword evidence="2" id="KW-0732">Signal</keyword>
<feature type="domain" description="RCC1-like" evidence="3">
    <location>
        <begin position="123"/>
        <end position="438"/>
    </location>
</feature>
<dbReference type="PROSITE" id="PS50012">
    <property type="entry name" value="RCC1_3"/>
    <property type="match status" value="6"/>
</dbReference>
<reference evidence="4" key="1">
    <citation type="journal article" date="2019" name="PLoS Negl. Trop. Dis.">
        <title>Revisiting the worldwide diversity of Leptospira species in the environment.</title>
        <authorList>
            <person name="Vincent A.T."/>
            <person name="Schiettekatte O."/>
            <person name="Bourhy P."/>
            <person name="Veyrier F.J."/>
            <person name="Picardeau M."/>
        </authorList>
    </citation>
    <scope>NUCLEOTIDE SEQUENCE [LARGE SCALE GENOMIC DNA]</scope>
    <source>
        <strain evidence="4">201800265</strain>
    </source>
</reference>
<dbReference type="Gene3D" id="2.130.10.30">
    <property type="entry name" value="Regulator of chromosome condensation 1/beta-lactamase-inhibitor protein II"/>
    <property type="match status" value="2"/>
</dbReference>
<accession>A0A4R9J865</accession>
<dbReference type="Proteomes" id="UP000297871">
    <property type="component" value="Unassembled WGS sequence"/>
</dbReference>
<sequence length="496" mass="51304">MKRLLPLVLLFLWTCSNSSSKTPMGLLGGTNSTSASSNFEISSPTEGEVLSVYQFDLGVSGASSGTYEVFLNETKQTELEGETAEFQVPSLKPKRGQNTLKVVLTNEEGNVLEKSVSFYFGNKLTAGGSHSGFIIDGFIYSCGRNNKGQLGTGFSEGDTSNPNIVKLTSISGIVSISFNQNNSLAIKDDGKVYTWGANAQGQLGLGNTTEPAVGTAGNPAAQTPPTEVPGITDAVMGAFGFNHAVILKSDGTVVAFGQNNVGQLGNADPAITTTTVSSNPVAVVGLTNIIQVIAGSQHSAALDSNGDVYVWGRNQYGNLGNGSTSTSTAIFSTPAKVPGLTGIKHIANGRDHILALKSDGTVFAWGLNASGQLGIGNQDSPKNSPLQVSNIINAIRVFAGGTQSFALLADGSIQGWGENGQGNLGNPDAATKVTEPNLSVVGISKGSSLGIGALHGFVLLPDNSVYGWGWNFRGSLGRPDLQDAWAAKTPVALTFP</sequence>
<evidence type="ECO:0000259" key="3">
    <source>
        <dbReference type="Pfam" id="PF25390"/>
    </source>
</evidence>
<dbReference type="Pfam" id="PF25390">
    <property type="entry name" value="WD40_RLD"/>
    <property type="match status" value="1"/>
</dbReference>
<dbReference type="InterPro" id="IPR058923">
    <property type="entry name" value="RCC1-like_dom"/>
</dbReference>
<evidence type="ECO:0000256" key="1">
    <source>
        <dbReference type="ARBA" id="ARBA00022737"/>
    </source>
</evidence>
<proteinExistence type="predicted"/>
<dbReference type="SUPFAM" id="SSF50985">
    <property type="entry name" value="RCC1/BLIP-II"/>
    <property type="match status" value="2"/>
</dbReference>
<name>A0A4R9J865_9LEPT</name>
<evidence type="ECO:0000313" key="5">
    <source>
        <dbReference type="Proteomes" id="UP000297871"/>
    </source>
</evidence>